<evidence type="ECO:0000256" key="2">
    <source>
        <dbReference type="ARBA" id="ARBA00005466"/>
    </source>
</evidence>
<dbReference type="Gene3D" id="3.30.465.10">
    <property type="match status" value="1"/>
</dbReference>
<dbReference type="InterPro" id="IPR016167">
    <property type="entry name" value="FAD-bd_PCMH_sub1"/>
</dbReference>
<gene>
    <name evidence="7" type="ORF">ACRB68_58990</name>
</gene>
<proteinExistence type="inferred from homology"/>
<dbReference type="PROSITE" id="PS51387">
    <property type="entry name" value="FAD_PCMH"/>
    <property type="match status" value="1"/>
</dbReference>
<evidence type="ECO:0000259" key="6">
    <source>
        <dbReference type="PROSITE" id="PS51387"/>
    </source>
</evidence>
<dbReference type="GO" id="GO:0071949">
    <property type="term" value="F:FAD binding"/>
    <property type="evidence" value="ECO:0007669"/>
    <property type="project" value="InterPro"/>
</dbReference>
<evidence type="ECO:0000256" key="1">
    <source>
        <dbReference type="ARBA" id="ARBA00001974"/>
    </source>
</evidence>
<dbReference type="Gene3D" id="3.40.462.20">
    <property type="match status" value="1"/>
</dbReference>
<keyword evidence="5" id="KW-0560">Oxidoreductase</keyword>
<evidence type="ECO:0000313" key="8">
    <source>
        <dbReference type="Proteomes" id="UP000487268"/>
    </source>
</evidence>
<dbReference type="Proteomes" id="UP000487268">
    <property type="component" value="Unassembled WGS sequence"/>
</dbReference>
<evidence type="ECO:0000313" key="7">
    <source>
        <dbReference type="EMBL" id="MQY07797.1"/>
    </source>
</evidence>
<dbReference type="InterPro" id="IPR016169">
    <property type="entry name" value="FAD-bd_PCMH_sub2"/>
</dbReference>
<evidence type="ECO:0000256" key="3">
    <source>
        <dbReference type="ARBA" id="ARBA00022630"/>
    </source>
</evidence>
<dbReference type="InterPro" id="IPR006094">
    <property type="entry name" value="Oxid_FAD_bind_N"/>
</dbReference>
<dbReference type="InterPro" id="IPR016166">
    <property type="entry name" value="FAD-bd_PCMH"/>
</dbReference>
<dbReference type="Pfam" id="PF01565">
    <property type="entry name" value="FAD_binding_4"/>
    <property type="match status" value="1"/>
</dbReference>
<comment type="cofactor">
    <cofactor evidence="1">
        <name>FAD</name>
        <dbReference type="ChEBI" id="CHEBI:57692"/>
    </cofactor>
</comment>
<sequence length="437" mass="45702">MTTAAAAFAAPPELAGRVVEPGHPRYRLLRSTYTRVGSPAAVVLARDARDAAAALAAAQDQGLALTVRSGGHAMSGRSTNDGGVVLDLSGMNGVEVLDRAAGLVRLGPGARWGAVAERLARDGLAISSGDHGNVAVGGLATGGGIGWLVRRYGLTVDNVRAAEVVLADGTQVRADERRHRDLFWAVRGAGAGVGVVTSVEIEAMPLRRIGVVEMAFEAKADGKALVRWAAAMAASPREVTTGAFLARDGSRAVLVVTAAVAADDPEAVRAALRPLLSGPRPLQAKARMAPYTALVSTAHEHRNAGQQRASSTSALLPEMTPEAARALMRAARVLPGAMVHLRWIGGAPNDVAADATAFAHRDAKVFASPLFPPPGTWDDLRRAWEPVWAHGPGSYVNFESTTGADAFDRSYPGATGARVKELWRRYDPGGVFRPLPI</sequence>
<dbReference type="InterPro" id="IPR050416">
    <property type="entry name" value="FAD-linked_Oxidoreductase"/>
</dbReference>
<dbReference type="OrthoDB" id="9775082at2"/>
<reference evidence="7 8" key="1">
    <citation type="submission" date="2019-10" db="EMBL/GenBank/DDBJ databases">
        <title>Actinomadura rubteroloni sp. nov. and Actinomadura macrotermitis sp. nov., isolated from the gut of fungus growing-termite Macrotermes natalensis.</title>
        <authorList>
            <person name="Benndorf R."/>
            <person name="Martin K."/>
            <person name="Kuefner M."/>
            <person name="De Beer W."/>
            <person name="Kaster A.-K."/>
            <person name="Vollmers J."/>
            <person name="Poulsen M."/>
            <person name="Beemelmanns C."/>
        </authorList>
    </citation>
    <scope>NUCLEOTIDE SEQUENCE [LARGE SCALE GENOMIC DNA]</scope>
    <source>
        <strain evidence="7 8">RB68</strain>
    </source>
</reference>
<comment type="caution">
    <text evidence="7">The sequence shown here is derived from an EMBL/GenBank/DDBJ whole genome shotgun (WGS) entry which is preliminary data.</text>
</comment>
<organism evidence="7 8">
    <name type="scientific">Actinomadura macrotermitis</name>
    <dbReference type="NCBI Taxonomy" id="2585200"/>
    <lineage>
        <taxon>Bacteria</taxon>
        <taxon>Bacillati</taxon>
        <taxon>Actinomycetota</taxon>
        <taxon>Actinomycetes</taxon>
        <taxon>Streptosporangiales</taxon>
        <taxon>Thermomonosporaceae</taxon>
        <taxon>Actinomadura</taxon>
    </lineage>
</organism>
<protein>
    <recommendedName>
        <fullName evidence="6">FAD-binding PCMH-type domain-containing protein</fullName>
    </recommendedName>
</protein>
<accession>A0A7K0C2T9</accession>
<keyword evidence="3" id="KW-0285">Flavoprotein</keyword>
<evidence type="ECO:0000256" key="5">
    <source>
        <dbReference type="ARBA" id="ARBA00023002"/>
    </source>
</evidence>
<dbReference type="AlphaFoldDB" id="A0A7K0C2T9"/>
<dbReference type="PANTHER" id="PTHR42973:SF39">
    <property type="entry name" value="FAD-BINDING PCMH-TYPE DOMAIN-CONTAINING PROTEIN"/>
    <property type="match status" value="1"/>
</dbReference>
<feature type="domain" description="FAD-binding PCMH-type" evidence="6">
    <location>
        <begin position="35"/>
        <end position="206"/>
    </location>
</feature>
<name>A0A7K0C2T9_9ACTN</name>
<dbReference type="PANTHER" id="PTHR42973">
    <property type="entry name" value="BINDING OXIDOREDUCTASE, PUTATIVE (AFU_ORTHOLOGUE AFUA_1G17690)-RELATED"/>
    <property type="match status" value="1"/>
</dbReference>
<keyword evidence="8" id="KW-1185">Reference proteome</keyword>
<dbReference type="RefSeq" id="WP_153538277.1">
    <property type="nucleotide sequence ID" value="NZ_WEGH01000004.1"/>
</dbReference>
<dbReference type="Gene3D" id="3.30.43.10">
    <property type="entry name" value="Uridine Diphospho-n-acetylenolpyruvylglucosamine Reductase, domain 2"/>
    <property type="match status" value="1"/>
</dbReference>
<dbReference type="EMBL" id="WEGH01000004">
    <property type="protein sequence ID" value="MQY07797.1"/>
    <property type="molecule type" value="Genomic_DNA"/>
</dbReference>
<comment type="similarity">
    <text evidence="2">Belongs to the oxygen-dependent FAD-linked oxidoreductase family.</text>
</comment>
<evidence type="ECO:0000256" key="4">
    <source>
        <dbReference type="ARBA" id="ARBA00022827"/>
    </source>
</evidence>
<dbReference type="GO" id="GO:0016491">
    <property type="term" value="F:oxidoreductase activity"/>
    <property type="evidence" value="ECO:0007669"/>
    <property type="project" value="UniProtKB-KW"/>
</dbReference>
<dbReference type="InterPro" id="IPR036318">
    <property type="entry name" value="FAD-bd_PCMH-like_sf"/>
</dbReference>
<keyword evidence="4" id="KW-0274">FAD</keyword>
<dbReference type="SUPFAM" id="SSF56176">
    <property type="entry name" value="FAD-binding/transporter-associated domain-like"/>
    <property type="match status" value="1"/>
</dbReference>